<evidence type="ECO:0000259" key="5">
    <source>
        <dbReference type="PROSITE" id="PS50059"/>
    </source>
</evidence>
<protein>
    <recommendedName>
        <fullName evidence="4">peptidylprolyl isomerase</fullName>
        <ecNumber evidence="4">5.2.1.8</ecNumber>
    </recommendedName>
</protein>
<feature type="domain" description="PPIase FKBP-type" evidence="5">
    <location>
        <begin position="79"/>
        <end position="167"/>
    </location>
</feature>
<evidence type="ECO:0000313" key="7">
    <source>
        <dbReference type="Proteomes" id="UP000605846"/>
    </source>
</evidence>
<dbReference type="PANTHER" id="PTHR46222">
    <property type="entry name" value="PEPTIDYL-PROLYL CIS-TRANS ISOMERASE FKBP7/14"/>
    <property type="match status" value="1"/>
</dbReference>
<dbReference type="PROSITE" id="PS50059">
    <property type="entry name" value="FKBP_PPIASE"/>
    <property type="match status" value="1"/>
</dbReference>
<name>A0A8H7EK86_9FUNG</name>
<evidence type="ECO:0000313" key="6">
    <source>
        <dbReference type="EMBL" id="KAF7721216.1"/>
    </source>
</evidence>
<comment type="caution">
    <text evidence="6">The sequence shown here is derived from an EMBL/GenBank/DDBJ whole genome shotgun (WGS) entry which is preliminary data.</text>
</comment>
<evidence type="ECO:0000256" key="1">
    <source>
        <dbReference type="ARBA" id="ARBA00022729"/>
    </source>
</evidence>
<accession>A0A8H7EK86</accession>
<dbReference type="SUPFAM" id="SSF54534">
    <property type="entry name" value="FKBP-like"/>
    <property type="match status" value="1"/>
</dbReference>
<keyword evidence="4" id="KW-0413">Isomerase</keyword>
<dbReference type="Proteomes" id="UP000605846">
    <property type="component" value="Unassembled WGS sequence"/>
</dbReference>
<keyword evidence="1" id="KW-0732">Signal</keyword>
<dbReference type="AlphaFoldDB" id="A0A8H7EK86"/>
<dbReference type="Gene3D" id="3.10.50.40">
    <property type="match status" value="1"/>
</dbReference>
<dbReference type="InterPro" id="IPR001179">
    <property type="entry name" value="PPIase_FKBP_dom"/>
</dbReference>
<dbReference type="InterPro" id="IPR046357">
    <property type="entry name" value="PPIase_dom_sf"/>
</dbReference>
<dbReference type="EC" id="5.2.1.8" evidence="4"/>
<evidence type="ECO:0000256" key="4">
    <source>
        <dbReference type="PROSITE-ProRule" id="PRU00277"/>
    </source>
</evidence>
<dbReference type="Pfam" id="PF00254">
    <property type="entry name" value="FKBP_C"/>
    <property type="match status" value="1"/>
</dbReference>
<keyword evidence="7" id="KW-1185">Reference proteome</keyword>
<organism evidence="6 7">
    <name type="scientific">Apophysomyces ossiformis</name>
    <dbReference type="NCBI Taxonomy" id="679940"/>
    <lineage>
        <taxon>Eukaryota</taxon>
        <taxon>Fungi</taxon>
        <taxon>Fungi incertae sedis</taxon>
        <taxon>Mucoromycota</taxon>
        <taxon>Mucoromycotina</taxon>
        <taxon>Mucoromycetes</taxon>
        <taxon>Mucorales</taxon>
        <taxon>Mucorineae</taxon>
        <taxon>Mucoraceae</taxon>
        <taxon>Apophysomyces</taxon>
    </lineage>
</organism>
<proteinExistence type="predicted"/>
<dbReference type="PANTHER" id="PTHR46222:SF3">
    <property type="entry name" value="PEPTIDYLPROLYL ISOMERASE"/>
    <property type="match status" value="1"/>
</dbReference>
<evidence type="ECO:0000256" key="3">
    <source>
        <dbReference type="ARBA" id="ARBA00023180"/>
    </source>
</evidence>
<sequence length="220" mass="24624">MQNFEAPSFTNKKVATSRLQQQHLVHTTHIMNKDLLLKLFVLLALVTVSLAQDDGPPPTRLLGATLKKPTQCSDKVGSNDRLKLHYTAKAWGAKEYFENTYEHEPVTYKLGRDKLMKGMQQGIKGMCPGEIRRLLIPANLAFGETGIPGKVPPNTAVIYEVEMLDVQSPFKSPWFWSGIAFMVTAYIYFDRQAKSEDASKAARFLEKKESEAKASEGSSQ</sequence>
<gene>
    <name evidence="6" type="primary">FKBP2</name>
    <name evidence="6" type="ORF">EC973_005101</name>
</gene>
<keyword evidence="4" id="KW-0697">Rotamase</keyword>
<dbReference type="OrthoDB" id="1902587at2759"/>
<comment type="catalytic activity">
    <reaction evidence="4">
        <text>[protein]-peptidylproline (omega=180) = [protein]-peptidylproline (omega=0)</text>
        <dbReference type="Rhea" id="RHEA:16237"/>
        <dbReference type="Rhea" id="RHEA-COMP:10747"/>
        <dbReference type="Rhea" id="RHEA-COMP:10748"/>
        <dbReference type="ChEBI" id="CHEBI:83833"/>
        <dbReference type="ChEBI" id="CHEBI:83834"/>
        <dbReference type="EC" id="5.2.1.8"/>
    </reaction>
</comment>
<keyword evidence="2" id="KW-0677">Repeat</keyword>
<dbReference type="InterPro" id="IPR052273">
    <property type="entry name" value="PPIase_FKBP"/>
</dbReference>
<dbReference type="GO" id="GO:0003755">
    <property type="term" value="F:peptidyl-prolyl cis-trans isomerase activity"/>
    <property type="evidence" value="ECO:0007669"/>
    <property type="project" value="UniProtKB-KW"/>
</dbReference>
<keyword evidence="3" id="KW-0325">Glycoprotein</keyword>
<dbReference type="EMBL" id="JABAYA010000292">
    <property type="protein sequence ID" value="KAF7721216.1"/>
    <property type="molecule type" value="Genomic_DNA"/>
</dbReference>
<reference evidence="6" key="1">
    <citation type="submission" date="2020-01" db="EMBL/GenBank/DDBJ databases">
        <title>Genome Sequencing of Three Apophysomyces-Like Fungal Strains Confirms a Novel Fungal Genus in the Mucoromycota with divergent Burkholderia-like Endosymbiotic Bacteria.</title>
        <authorList>
            <person name="Stajich J.E."/>
            <person name="Macias A.M."/>
            <person name="Carter-House D."/>
            <person name="Lovett B."/>
            <person name="Kasson L.R."/>
            <person name="Berry K."/>
            <person name="Grigoriev I."/>
            <person name="Chang Y."/>
            <person name="Spatafora J."/>
            <person name="Kasson M.T."/>
        </authorList>
    </citation>
    <scope>NUCLEOTIDE SEQUENCE</scope>
    <source>
        <strain evidence="6">NRRL A-21654</strain>
    </source>
</reference>
<evidence type="ECO:0000256" key="2">
    <source>
        <dbReference type="ARBA" id="ARBA00022737"/>
    </source>
</evidence>